<name>A0A1H8Y5N9_9FIRM</name>
<dbReference type="InterPro" id="IPR006166">
    <property type="entry name" value="ERCC4_domain"/>
</dbReference>
<dbReference type="GO" id="GO:0003677">
    <property type="term" value="F:DNA binding"/>
    <property type="evidence" value="ECO:0007669"/>
    <property type="project" value="InterPro"/>
</dbReference>
<evidence type="ECO:0000259" key="1">
    <source>
        <dbReference type="SMART" id="SM00891"/>
    </source>
</evidence>
<dbReference type="OrthoDB" id="2838811at2"/>
<accession>A0A1H8Y5N9</accession>
<organism evidence="2 3">
    <name type="scientific">Propionispora vibrioides</name>
    <dbReference type="NCBI Taxonomy" id="112903"/>
    <lineage>
        <taxon>Bacteria</taxon>
        <taxon>Bacillati</taxon>
        <taxon>Bacillota</taxon>
        <taxon>Negativicutes</taxon>
        <taxon>Selenomonadales</taxon>
        <taxon>Sporomusaceae</taxon>
        <taxon>Propionispora</taxon>
    </lineage>
</organism>
<feature type="domain" description="ERCC4" evidence="1">
    <location>
        <begin position="20"/>
        <end position="118"/>
    </location>
</feature>
<dbReference type="InterPro" id="IPR011335">
    <property type="entry name" value="Restrct_endonuc-II-like"/>
</dbReference>
<keyword evidence="3" id="KW-1185">Reference proteome</keyword>
<dbReference type="GO" id="GO:0006259">
    <property type="term" value="P:DNA metabolic process"/>
    <property type="evidence" value="ECO:0007669"/>
    <property type="project" value="UniProtKB-ARBA"/>
</dbReference>
<dbReference type="GO" id="GO:0004518">
    <property type="term" value="F:nuclease activity"/>
    <property type="evidence" value="ECO:0007669"/>
    <property type="project" value="InterPro"/>
</dbReference>
<protein>
    <submittedName>
        <fullName evidence="2">ERCC4 domain-containing protein</fullName>
    </submittedName>
</protein>
<reference evidence="2 3" key="1">
    <citation type="submission" date="2016-10" db="EMBL/GenBank/DDBJ databases">
        <authorList>
            <person name="de Groot N.N."/>
        </authorList>
    </citation>
    <scope>NUCLEOTIDE SEQUENCE [LARGE SCALE GENOMIC DNA]</scope>
    <source>
        <strain evidence="2 3">DSM 13305</strain>
    </source>
</reference>
<dbReference type="Pfam" id="PF02732">
    <property type="entry name" value="ERCC4"/>
    <property type="match status" value="1"/>
</dbReference>
<dbReference type="Gene3D" id="3.40.50.10130">
    <property type="match status" value="1"/>
</dbReference>
<dbReference type="RefSeq" id="WP_091752152.1">
    <property type="nucleotide sequence ID" value="NZ_FODY01000041.1"/>
</dbReference>
<gene>
    <name evidence="2" type="ORF">SAMN04490178_14115</name>
</gene>
<dbReference type="EMBL" id="FODY01000041">
    <property type="protein sequence ID" value="SEP46838.1"/>
    <property type="molecule type" value="Genomic_DNA"/>
</dbReference>
<dbReference type="Proteomes" id="UP000198847">
    <property type="component" value="Unassembled WGS sequence"/>
</dbReference>
<proteinExistence type="predicted"/>
<dbReference type="SUPFAM" id="SSF52980">
    <property type="entry name" value="Restriction endonuclease-like"/>
    <property type="match status" value="1"/>
</dbReference>
<evidence type="ECO:0000313" key="3">
    <source>
        <dbReference type="Proteomes" id="UP000198847"/>
    </source>
</evidence>
<sequence length="179" mass="20661">MITHYHYTESELKALLQSLTVLIDTREQENGHITSYFEKRNIAYKNRKLDFGDYSVMLPANDELGIWRDLYFDSAIVVERKNSLEELSSNLTNGRAQFESELIRSAGAKVLLMIEGGSYADIIGHKYNTQYEPKAFLAALKTYEVRYGLGINFIPPALAGNFIYHTIYYFLREQLKRIA</sequence>
<dbReference type="SMART" id="SM00891">
    <property type="entry name" value="ERCC4"/>
    <property type="match status" value="1"/>
</dbReference>
<evidence type="ECO:0000313" key="2">
    <source>
        <dbReference type="EMBL" id="SEP46838.1"/>
    </source>
</evidence>
<dbReference type="AlphaFoldDB" id="A0A1H8Y5N9"/>